<dbReference type="GO" id="GO:0022857">
    <property type="term" value="F:transmembrane transporter activity"/>
    <property type="evidence" value="ECO:0007669"/>
    <property type="project" value="InterPro"/>
</dbReference>
<feature type="transmembrane region" description="Helical" evidence="7">
    <location>
        <begin position="354"/>
        <end position="373"/>
    </location>
</feature>
<feature type="transmembrane region" description="Helical" evidence="7">
    <location>
        <begin position="127"/>
        <end position="145"/>
    </location>
</feature>
<keyword evidence="3 7" id="KW-0812">Transmembrane</keyword>
<comment type="caution">
    <text evidence="9">The sequence shown here is derived from an EMBL/GenBank/DDBJ whole genome shotgun (WGS) entry which is preliminary data.</text>
</comment>
<keyword evidence="5 7" id="KW-0472">Membrane</keyword>
<evidence type="ECO:0000259" key="8">
    <source>
        <dbReference type="PROSITE" id="PS50850"/>
    </source>
</evidence>
<reference evidence="9 10" key="1">
    <citation type="journal article" date="2016" name="Genome Biol. Evol.">
        <title>Divergent and convergent evolution of fungal pathogenicity.</title>
        <authorList>
            <person name="Shang Y."/>
            <person name="Xiao G."/>
            <person name="Zheng P."/>
            <person name="Cen K."/>
            <person name="Zhan S."/>
            <person name="Wang C."/>
        </authorList>
    </citation>
    <scope>NUCLEOTIDE SEQUENCE [LARGE SCALE GENOMIC DNA]</scope>
    <source>
        <strain evidence="9 10">RCEF 2490</strain>
    </source>
</reference>
<sequence length="506" mass="55361">MSPELGAAAAVDADHMALPHRRLLRKIDRTLMPLLFFTYVLNFMDKIILSSAAVFGLRDDNHLRGQEYSWVSSIFYFGYLFMEYPATVLVARLPAGKYLAANTLFWGAVVALTAACSSFGGLMTVRFLLGVAEASITPGFMFLTSTWYTRDEMPVRVGIWFAGNSIGGLLSSLLAFGLGHIEDHVHPWRWMYMILGVTTFLWAGPMFCFLPDSISSASFLTPDEKLLAKNRVLVAGTGSTENTSWKWGQVKECLVDPQAWLITCISLLVQIPNGGTQGFSNIIIQSFEFTNLQSALINIPYSLISAAVIAGAGRLAGRFRTLNCLLIVVVILPCVAGAAVIYRRASVPHGVQLFAYFLLSTGPAAMPLAMALVQSNFRGVTKKMTITAMQFIAYCAGNIAGPQLFLQREAPAYTSAFQTIMISYALAMALAVVLRVYLQLVNIRRSSENEEVPVENAGAVGGLAGSKVPRQPPVRQIAEAATDVQARLRDLGDVTDWHTPGFRYRL</sequence>
<dbReference type="AlphaFoldDB" id="A0A168FBX7"/>
<evidence type="ECO:0000256" key="4">
    <source>
        <dbReference type="ARBA" id="ARBA00022989"/>
    </source>
</evidence>
<evidence type="ECO:0000256" key="6">
    <source>
        <dbReference type="ARBA" id="ARBA00037968"/>
    </source>
</evidence>
<evidence type="ECO:0000256" key="1">
    <source>
        <dbReference type="ARBA" id="ARBA00004141"/>
    </source>
</evidence>
<evidence type="ECO:0000256" key="2">
    <source>
        <dbReference type="ARBA" id="ARBA00022448"/>
    </source>
</evidence>
<dbReference type="OrthoDB" id="6730379at2759"/>
<dbReference type="SUPFAM" id="SSF103473">
    <property type="entry name" value="MFS general substrate transporter"/>
    <property type="match status" value="1"/>
</dbReference>
<feature type="domain" description="Major facilitator superfamily (MFS) profile" evidence="8">
    <location>
        <begin position="31"/>
        <end position="443"/>
    </location>
</feature>
<dbReference type="Pfam" id="PF07690">
    <property type="entry name" value="MFS_1"/>
    <property type="match status" value="1"/>
</dbReference>
<dbReference type="InterPro" id="IPR011701">
    <property type="entry name" value="MFS"/>
</dbReference>
<comment type="similarity">
    <text evidence="6">Belongs to the major facilitator superfamily. Allantoate permease family.</text>
</comment>
<feature type="transmembrane region" description="Helical" evidence="7">
    <location>
        <begin position="322"/>
        <end position="342"/>
    </location>
</feature>
<dbReference type="FunFam" id="1.20.1250.20:FF:000064">
    <property type="entry name" value="MFS allantoate transporter"/>
    <property type="match status" value="1"/>
</dbReference>
<organism evidence="9 10">
    <name type="scientific">Moelleriella libera RCEF 2490</name>
    <dbReference type="NCBI Taxonomy" id="1081109"/>
    <lineage>
        <taxon>Eukaryota</taxon>
        <taxon>Fungi</taxon>
        <taxon>Dikarya</taxon>
        <taxon>Ascomycota</taxon>
        <taxon>Pezizomycotina</taxon>
        <taxon>Sordariomycetes</taxon>
        <taxon>Hypocreomycetidae</taxon>
        <taxon>Hypocreales</taxon>
        <taxon>Clavicipitaceae</taxon>
        <taxon>Moelleriella</taxon>
    </lineage>
</organism>
<feature type="transmembrane region" description="Helical" evidence="7">
    <location>
        <begin position="385"/>
        <end position="405"/>
    </location>
</feature>
<dbReference type="InterPro" id="IPR036259">
    <property type="entry name" value="MFS_trans_sf"/>
</dbReference>
<feature type="transmembrane region" description="Helical" evidence="7">
    <location>
        <begin position="31"/>
        <end position="56"/>
    </location>
</feature>
<accession>A0A168FBX7</accession>
<evidence type="ECO:0000256" key="7">
    <source>
        <dbReference type="SAM" id="Phobius"/>
    </source>
</evidence>
<dbReference type="Gene3D" id="1.20.1250.20">
    <property type="entry name" value="MFS general substrate transporter like domains"/>
    <property type="match status" value="2"/>
</dbReference>
<dbReference type="Proteomes" id="UP000078544">
    <property type="component" value="Unassembled WGS sequence"/>
</dbReference>
<feature type="transmembrane region" description="Helical" evidence="7">
    <location>
        <begin position="68"/>
        <end position="91"/>
    </location>
</feature>
<protein>
    <submittedName>
        <fullName evidence="9">Major facilitator superfamily domain, general substrate transporter</fullName>
    </submittedName>
</protein>
<dbReference type="STRING" id="1081109.A0A168FBX7"/>
<feature type="transmembrane region" description="Helical" evidence="7">
    <location>
        <begin position="157"/>
        <end position="178"/>
    </location>
</feature>
<comment type="subcellular location">
    <subcellularLocation>
        <location evidence="1">Membrane</location>
        <topology evidence="1">Multi-pass membrane protein</topology>
    </subcellularLocation>
</comment>
<dbReference type="EMBL" id="AZGY01000003">
    <property type="protein sequence ID" value="KZZ99703.1"/>
    <property type="molecule type" value="Genomic_DNA"/>
</dbReference>
<feature type="transmembrane region" description="Helical" evidence="7">
    <location>
        <begin position="103"/>
        <end position="121"/>
    </location>
</feature>
<keyword evidence="10" id="KW-1185">Reference proteome</keyword>
<gene>
    <name evidence="9" type="ORF">AAL_02275</name>
</gene>
<keyword evidence="2" id="KW-0813">Transport</keyword>
<name>A0A168FBX7_9HYPO</name>
<evidence type="ECO:0000256" key="3">
    <source>
        <dbReference type="ARBA" id="ARBA00022692"/>
    </source>
</evidence>
<evidence type="ECO:0000313" key="9">
    <source>
        <dbReference type="EMBL" id="KZZ99703.1"/>
    </source>
</evidence>
<dbReference type="PROSITE" id="PS50850">
    <property type="entry name" value="MFS"/>
    <property type="match status" value="1"/>
</dbReference>
<dbReference type="InterPro" id="IPR020846">
    <property type="entry name" value="MFS_dom"/>
</dbReference>
<feature type="transmembrane region" description="Helical" evidence="7">
    <location>
        <begin position="417"/>
        <end position="438"/>
    </location>
</feature>
<evidence type="ECO:0000313" key="10">
    <source>
        <dbReference type="Proteomes" id="UP000078544"/>
    </source>
</evidence>
<keyword evidence="4 7" id="KW-1133">Transmembrane helix</keyword>
<dbReference type="GO" id="GO:0016020">
    <property type="term" value="C:membrane"/>
    <property type="evidence" value="ECO:0007669"/>
    <property type="project" value="UniProtKB-SubCell"/>
</dbReference>
<feature type="transmembrane region" description="Helical" evidence="7">
    <location>
        <begin position="190"/>
        <end position="210"/>
    </location>
</feature>
<proteinExistence type="inferred from homology"/>
<dbReference type="PANTHER" id="PTHR43791:SF10">
    <property type="entry name" value="MAJOR FACILITATOR SUPERFAMILY (MFS) PROFILE DOMAIN-CONTAINING PROTEIN"/>
    <property type="match status" value="1"/>
</dbReference>
<evidence type="ECO:0000256" key="5">
    <source>
        <dbReference type="ARBA" id="ARBA00023136"/>
    </source>
</evidence>
<dbReference type="PANTHER" id="PTHR43791">
    <property type="entry name" value="PERMEASE-RELATED"/>
    <property type="match status" value="1"/>
</dbReference>